<reference evidence="2 3" key="1">
    <citation type="submission" date="2024-11" db="EMBL/GenBank/DDBJ databases">
        <authorList>
            <person name="Heng Y.C."/>
            <person name="Lim A.C.H."/>
            <person name="Lee J.K.Y."/>
            <person name="Kittelmann S."/>
        </authorList>
    </citation>
    <scope>NUCLEOTIDE SEQUENCE [LARGE SCALE GENOMIC DNA]</scope>
    <source>
        <strain evidence="2 3">WILCCON 0185</strain>
    </source>
</reference>
<evidence type="ECO:0000313" key="3">
    <source>
        <dbReference type="Proteomes" id="UP001623591"/>
    </source>
</evidence>
<dbReference type="Pfam" id="PF10646">
    <property type="entry name" value="Germane"/>
    <property type="match status" value="1"/>
</dbReference>
<sequence>MKRLLSVFLFSTLVITSIGFTGCEKKDKLSSNNNEKIQSVVLPKEKDNSISLDLYFDGSTTKDKAEVVKEERLINKEEVIGEIIMQEFLKGPSNVSMLKPVLPKETKLLSFSIKDKVAYVNLSKEANFDMTPVKEEACLRGILNSLTQLPSVSKVKILVENKDIESLGGNYNISKPFGKDDIENILLKK</sequence>
<proteinExistence type="predicted"/>
<protein>
    <submittedName>
        <fullName evidence="2">GerMN domain-containing protein</fullName>
    </submittedName>
</protein>
<dbReference type="Proteomes" id="UP001623591">
    <property type="component" value="Unassembled WGS sequence"/>
</dbReference>
<evidence type="ECO:0000313" key="2">
    <source>
        <dbReference type="EMBL" id="MFL0247650.1"/>
    </source>
</evidence>
<organism evidence="2 3">
    <name type="scientific">Candidatus Clostridium stratigraminis</name>
    <dbReference type="NCBI Taxonomy" id="3381661"/>
    <lineage>
        <taxon>Bacteria</taxon>
        <taxon>Bacillati</taxon>
        <taxon>Bacillota</taxon>
        <taxon>Clostridia</taxon>
        <taxon>Eubacteriales</taxon>
        <taxon>Clostridiaceae</taxon>
        <taxon>Clostridium</taxon>
    </lineage>
</organism>
<dbReference type="EMBL" id="JBJHZZ010000008">
    <property type="protein sequence ID" value="MFL0247650.1"/>
    <property type="molecule type" value="Genomic_DNA"/>
</dbReference>
<gene>
    <name evidence="2" type="ORF">ACJDUG_11785</name>
</gene>
<name>A0ABW8T6T6_9CLOT</name>
<dbReference type="RefSeq" id="WP_406770080.1">
    <property type="nucleotide sequence ID" value="NZ_JBJHZZ010000008.1"/>
</dbReference>
<accession>A0ABW8T6T6</accession>
<comment type="caution">
    <text evidence="2">The sequence shown here is derived from an EMBL/GenBank/DDBJ whole genome shotgun (WGS) entry which is preliminary data.</text>
</comment>
<dbReference type="SMART" id="SM00909">
    <property type="entry name" value="Germane"/>
    <property type="match status" value="1"/>
</dbReference>
<feature type="domain" description="GerMN" evidence="1">
    <location>
        <begin position="81"/>
        <end position="168"/>
    </location>
</feature>
<dbReference type="PROSITE" id="PS51257">
    <property type="entry name" value="PROKAR_LIPOPROTEIN"/>
    <property type="match status" value="1"/>
</dbReference>
<evidence type="ECO:0000259" key="1">
    <source>
        <dbReference type="SMART" id="SM00909"/>
    </source>
</evidence>
<dbReference type="InterPro" id="IPR019606">
    <property type="entry name" value="GerMN"/>
</dbReference>
<keyword evidence="3" id="KW-1185">Reference proteome</keyword>